<name>A0A1N6Q685_9MICO</name>
<sequence length="652" mass="71759">MLGYRSYFTVAGVAHGQQMVPAALAQLYAWIRSKRYDADAIVPGATVQIAPGVEATLTLDTEVDGSESVFFLMQEKSPAGLWTSQLLLHDPHTHRRDPWVWLDVIAPDSVGAEGSTTRPRWTARPRLAQSLLEVLDGRDGGARLDPEALVASPDDVDDLVEALRDPRRRGPVFVAGSDDTLPLQPWTELVRALLRQTTGLAAGYVLDADATRRFARAVGPRHAVAPGTMRTFMRGVDTTSDLDALRHPVLGTERIVQDRSHRVVRVLGETAREAALAVPLPRPAVRVEELLLRRADDDFLAARQQIDETRSQEVIDHLAEERTAEVVAPPTPEPAAGSVTLPVEPSEPGADLAPDGHDDLAGRTEAPVDLGSVETHLALAAALQSVLGESETNAEAIERLRERALAADRLSLAIERKDQQIGGLTRTVVELRDAVAESTRRLEDEQVEHRETSDRQLVAERTVHALRMRLQDAERYEDAWADPSQDEIGAEPPESFGQLLDRFSEFPALVWTGDGDPTELLDVRDPLGRWARKAWSALQALQDYTVEHLAGRAHTVDDYLSNTPATLHGFPANRHARDESDDVKQNSKYRGPRVLRVPRSVDTTGSVFMGAHFKIAQSGMISPRMHYHDAVDIDGHVYVGYLGPHLPTQKTN</sequence>
<dbReference type="EMBL" id="FTMI01000002">
    <property type="protein sequence ID" value="SIQ12123.1"/>
    <property type="molecule type" value="Genomic_DNA"/>
</dbReference>
<evidence type="ECO:0000313" key="3">
    <source>
        <dbReference type="Proteomes" id="UP000186235"/>
    </source>
</evidence>
<dbReference type="RefSeq" id="WP_076404374.1">
    <property type="nucleotide sequence ID" value="NZ_FTMI01000002.1"/>
</dbReference>
<organism evidence="2 3">
    <name type="scientific">Cellulosimicrobium aquatile</name>
    <dbReference type="NCBI Taxonomy" id="1612203"/>
    <lineage>
        <taxon>Bacteria</taxon>
        <taxon>Bacillati</taxon>
        <taxon>Actinomycetota</taxon>
        <taxon>Actinomycetes</taxon>
        <taxon>Micrococcales</taxon>
        <taxon>Promicromonosporaceae</taxon>
        <taxon>Cellulosimicrobium</taxon>
    </lineage>
</organism>
<keyword evidence="3" id="KW-1185">Reference proteome</keyword>
<protein>
    <submittedName>
        <fullName evidence="2">Uncharacterized protein</fullName>
    </submittedName>
</protein>
<dbReference type="Proteomes" id="UP000186235">
    <property type="component" value="Unassembled WGS sequence"/>
</dbReference>
<evidence type="ECO:0000256" key="1">
    <source>
        <dbReference type="SAM" id="MobiDB-lite"/>
    </source>
</evidence>
<accession>A0A1N6Q685</accession>
<proteinExistence type="predicted"/>
<gene>
    <name evidence="2" type="ORF">SAMN05518682_1365</name>
</gene>
<feature type="region of interest" description="Disordered" evidence="1">
    <location>
        <begin position="324"/>
        <end position="363"/>
    </location>
</feature>
<dbReference type="AlphaFoldDB" id="A0A1N6Q685"/>
<reference evidence="3" key="1">
    <citation type="submission" date="2017-01" db="EMBL/GenBank/DDBJ databases">
        <authorList>
            <person name="Varghese N."/>
            <person name="Submissions S."/>
        </authorList>
    </citation>
    <scope>NUCLEOTIDE SEQUENCE [LARGE SCALE GENOMIC DNA]</scope>
    <source>
        <strain evidence="3">3bp</strain>
    </source>
</reference>
<evidence type="ECO:0000313" key="2">
    <source>
        <dbReference type="EMBL" id="SIQ12123.1"/>
    </source>
</evidence>